<proteinExistence type="predicted"/>
<keyword evidence="1" id="KW-1133">Transmembrane helix</keyword>
<dbReference type="AlphaFoldDB" id="A0A1M5E2R0"/>
<organism evidence="2 3">
    <name type="scientific">Flavobacterium defluvii</name>
    <dbReference type="NCBI Taxonomy" id="370979"/>
    <lineage>
        <taxon>Bacteria</taxon>
        <taxon>Pseudomonadati</taxon>
        <taxon>Bacteroidota</taxon>
        <taxon>Flavobacteriia</taxon>
        <taxon>Flavobacteriales</taxon>
        <taxon>Flavobacteriaceae</taxon>
        <taxon>Flavobacterium</taxon>
    </lineage>
</organism>
<sequence length="105" mass="12091">MNFRYKSVIYIVGVVLLIISILNKIWWIYMCTKYTEFEETKTAYLSLFPKFIANAFFLTSMDIIASGIAVIIFLKFKNAGYLKSTSKVLMIISSILCGWSIFSLM</sequence>
<keyword evidence="1" id="KW-0812">Transmembrane</keyword>
<keyword evidence="1" id="KW-0472">Membrane</keyword>
<feature type="transmembrane region" description="Helical" evidence="1">
    <location>
        <begin position="7"/>
        <end position="29"/>
    </location>
</feature>
<feature type="transmembrane region" description="Helical" evidence="1">
    <location>
        <begin position="88"/>
        <end position="104"/>
    </location>
</feature>
<gene>
    <name evidence="2" type="ORF">SAMN05443663_1017</name>
</gene>
<dbReference type="STRING" id="370979.SAMN05443663_1017"/>
<protein>
    <submittedName>
        <fullName evidence="2">Uncharacterized protein</fullName>
    </submittedName>
</protein>
<feature type="transmembrane region" description="Helical" evidence="1">
    <location>
        <begin position="51"/>
        <end position="76"/>
    </location>
</feature>
<dbReference type="EMBL" id="FQWC01000001">
    <property type="protein sequence ID" value="SHF73362.1"/>
    <property type="molecule type" value="Genomic_DNA"/>
</dbReference>
<reference evidence="3" key="1">
    <citation type="submission" date="2016-11" db="EMBL/GenBank/DDBJ databases">
        <authorList>
            <person name="Varghese N."/>
            <person name="Submissions S."/>
        </authorList>
    </citation>
    <scope>NUCLEOTIDE SEQUENCE [LARGE SCALE GENOMIC DNA]</scope>
    <source>
        <strain evidence="3">DSM 17963</strain>
    </source>
</reference>
<name>A0A1M5E2R0_9FLAO</name>
<dbReference type="Proteomes" id="UP000184071">
    <property type="component" value="Unassembled WGS sequence"/>
</dbReference>
<keyword evidence="3" id="KW-1185">Reference proteome</keyword>
<accession>A0A1M5E2R0</accession>
<evidence type="ECO:0000313" key="3">
    <source>
        <dbReference type="Proteomes" id="UP000184071"/>
    </source>
</evidence>
<evidence type="ECO:0000256" key="1">
    <source>
        <dbReference type="SAM" id="Phobius"/>
    </source>
</evidence>
<evidence type="ECO:0000313" key="2">
    <source>
        <dbReference type="EMBL" id="SHF73362.1"/>
    </source>
</evidence>